<sequence>MVKMPSLLEALEQKYGESSTESEGSEEEEGISIAIFVPQKPPRMIVPSLLVLNDCDIASAGDHQALVDKCAGVEELDLAKNKLQRWPEVFGILKQMPRLKFVNLSFNKLSSSIHEVELSQDYQWQNLRNLVMNSTHVPWENVQRILDHLPSLEELHLSLNEYDHVNLCSSTCQCVLENGSEDDGAKGDATVKCTCPRLDYKNKHKHAGIKKVHFNGNPISRWSEICKIGYAFPSLESLVVADCPIQSLDIENEESNAVNNPDYMRTESECESGNKAESPHDSFRKLKFLNLNSTNISTWDDIERLSRFPVLHCLRVQGCRLWESHEYTEHERRQLLIARLPNVETLNGGGNIEPDEREDAERAFIRYYMDKPESDRPERYFELVAIHGKLDPLVNVDLRPEKRVKVTFTCGNNSEVRSVDVYRTVSDLKTKLEGFAGFSAPNMRLFYVDQELRDRQGPEEMRYPHKQLYSYNIRSGDEIIIDYKLKNKREK</sequence>
<gene>
    <name evidence="3" type="ORF">ILUMI_06538</name>
</gene>
<dbReference type="InterPro" id="IPR029071">
    <property type="entry name" value="Ubiquitin-like_domsf"/>
</dbReference>
<feature type="compositionally biased region" description="Basic and acidic residues" evidence="1">
    <location>
        <begin position="264"/>
        <end position="278"/>
    </location>
</feature>
<feature type="region of interest" description="Disordered" evidence="1">
    <location>
        <begin position="258"/>
        <end position="278"/>
    </location>
</feature>
<evidence type="ECO:0000256" key="1">
    <source>
        <dbReference type="SAM" id="MobiDB-lite"/>
    </source>
</evidence>
<dbReference type="EMBL" id="VTPC01002712">
    <property type="protein sequence ID" value="KAF2899629.1"/>
    <property type="molecule type" value="Genomic_DNA"/>
</dbReference>
<dbReference type="Pfam" id="PF14560">
    <property type="entry name" value="Ubiquitin_2"/>
    <property type="match status" value="1"/>
</dbReference>
<evidence type="ECO:0000259" key="2">
    <source>
        <dbReference type="PROSITE" id="PS50053"/>
    </source>
</evidence>
<dbReference type="PANTHER" id="PTHR15140:SF6">
    <property type="entry name" value="TUBULIN-SPECIFIC CHAPERONE COFACTOR E-LIKE PROTEIN"/>
    <property type="match status" value="1"/>
</dbReference>
<dbReference type="AlphaFoldDB" id="A0A8K0D872"/>
<dbReference type="InterPro" id="IPR032675">
    <property type="entry name" value="LRR_dom_sf"/>
</dbReference>
<dbReference type="OrthoDB" id="5855206at2759"/>
<dbReference type="SUPFAM" id="SSF54236">
    <property type="entry name" value="Ubiquitin-like"/>
    <property type="match status" value="1"/>
</dbReference>
<dbReference type="InterPro" id="IPR000626">
    <property type="entry name" value="Ubiquitin-like_dom"/>
</dbReference>
<organism evidence="3 4">
    <name type="scientific">Ignelater luminosus</name>
    <name type="common">Cucubano</name>
    <name type="synonym">Pyrophorus luminosus</name>
    <dbReference type="NCBI Taxonomy" id="2038154"/>
    <lineage>
        <taxon>Eukaryota</taxon>
        <taxon>Metazoa</taxon>
        <taxon>Ecdysozoa</taxon>
        <taxon>Arthropoda</taxon>
        <taxon>Hexapoda</taxon>
        <taxon>Insecta</taxon>
        <taxon>Pterygota</taxon>
        <taxon>Neoptera</taxon>
        <taxon>Endopterygota</taxon>
        <taxon>Coleoptera</taxon>
        <taxon>Polyphaga</taxon>
        <taxon>Elateriformia</taxon>
        <taxon>Elateroidea</taxon>
        <taxon>Elateridae</taxon>
        <taxon>Agrypninae</taxon>
        <taxon>Pyrophorini</taxon>
        <taxon>Ignelater</taxon>
    </lineage>
</organism>
<keyword evidence="4" id="KW-1185">Reference proteome</keyword>
<feature type="domain" description="Ubiquitin-like" evidence="2">
    <location>
        <begin position="394"/>
        <end position="488"/>
    </location>
</feature>
<dbReference type="Gene3D" id="3.10.20.90">
    <property type="entry name" value="Phosphatidylinositol 3-kinase Catalytic Subunit, Chain A, domain 1"/>
    <property type="match status" value="1"/>
</dbReference>
<dbReference type="Proteomes" id="UP000801492">
    <property type="component" value="Unassembled WGS sequence"/>
</dbReference>
<dbReference type="Pfam" id="PF24758">
    <property type="entry name" value="LRR_At5g56370"/>
    <property type="match status" value="1"/>
</dbReference>
<name>A0A8K0D872_IGNLU</name>
<dbReference type="InterPro" id="IPR055411">
    <property type="entry name" value="LRR_FXL15/At3g58940/PEG3-like"/>
</dbReference>
<dbReference type="FunFam" id="3.80.10.10:FF:000846">
    <property type="entry name" value="Predicted protein"/>
    <property type="match status" value="1"/>
</dbReference>
<proteinExistence type="predicted"/>
<evidence type="ECO:0000313" key="3">
    <source>
        <dbReference type="EMBL" id="KAF2899629.1"/>
    </source>
</evidence>
<dbReference type="Gene3D" id="3.80.10.10">
    <property type="entry name" value="Ribonuclease Inhibitor"/>
    <property type="match status" value="2"/>
</dbReference>
<dbReference type="PANTHER" id="PTHR15140">
    <property type="entry name" value="TUBULIN-SPECIFIC CHAPERONE E"/>
    <property type="match status" value="1"/>
</dbReference>
<reference evidence="3" key="1">
    <citation type="submission" date="2019-08" db="EMBL/GenBank/DDBJ databases">
        <title>The genome of the North American firefly Photinus pyralis.</title>
        <authorList>
            <consortium name="Photinus pyralis genome working group"/>
            <person name="Fallon T.R."/>
            <person name="Sander Lower S.E."/>
            <person name="Weng J.-K."/>
        </authorList>
    </citation>
    <scope>NUCLEOTIDE SEQUENCE</scope>
    <source>
        <strain evidence="3">TRF0915ILg1</strain>
        <tissue evidence="3">Whole body</tissue>
    </source>
</reference>
<comment type="caution">
    <text evidence="3">The sequence shown here is derived from an EMBL/GenBank/DDBJ whole genome shotgun (WGS) entry which is preliminary data.</text>
</comment>
<evidence type="ECO:0000313" key="4">
    <source>
        <dbReference type="Proteomes" id="UP000801492"/>
    </source>
</evidence>
<accession>A0A8K0D872</accession>
<dbReference type="SUPFAM" id="SSF52058">
    <property type="entry name" value="L domain-like"/>
    <property type="match status" value="1"/>
</dbReference>
<dbReference type="PROSITE" id="PS50053">
    <property type="entry name" value="UBIQUITIN_2"/>
    <property type="match status" value="1"/>
</dbReference>
<protein>
    <recommendedName>
        <fullName evidence="2">Ubiquitin-like domain-containing protein</fullName>
    </recommendedName>
</protein>